<dbReference type="Proteomes" id="UP001346149">
    <property type="component" value="Unassembled WGS sequence"/>
</dbReference>
<evidence type="ECO:0008006" key="3">
    <source>
        <dbReference type="Google" id="ProtNLM"/>
    </source>
</evidence>
<dbReference type="SUPFAM" id="SSF53067">
    <property type="entry name" value="Actin-like ATPase domain"/>
    <property type="match status" value="1"/>
</dbReference>
<evidence type="ECO:0000313" key="2">
    <source>
        <dbReference type="Proteomes" id="UP001346149"/>
    </source>
</evidence>
<gene>
    <name evidence="1" type="ORF">SAY86_026155</name>
</gene>
<sequence length="110" mass="11771">MHSGTVVVLDNGGGFNKVGVAGNLDPDIVIPNCLVRPVSSKKFIAPEPLPSPKASALAASSTDLTSAVVRLRRRPIDRGHLINSDLQREIWSHIFSTHLRHGALHPPPSS</sequence>
<evidence type="ECO:0000313" key="1">
    <source>
        <dbReference type="EMBL" id="KAK4765065.1"/>
    </source>
</evidence>
<dbReference type="AlphaFoldDB" id="A0AAN7QHD9"/>
<dbReference type="Pfam" id="PF00022">
    <property type="entry name" value="Actin"/>
    <property type="match status" value="1"/>
</dbReference>
<protein>
    <recommendedName>
        <fullName evidence="3">Actin-related protein 2</fullName>
    </recommendedName>
</protein>
<dbReference type="InterPro" id="IPR004000">
    <property type="entry name" value="Actin"/>
</dbReference>
<keyword evidence="2" id="KW-1185">Reference proteome</keyword>
<accession>A0AAN7QHD9</accession>
<dbReference type="EMBL" id="JAXQNO010000023">
    <property type="protein sequence ID" value="KAK4765065.1"/>
    <property type="molecule type" value="Genomic_DNA"/>
</dbReference>
<organism evidence="1 2">
    <name type="scientific">Trapa natans</name>
    <name type="common">Water chestnut</name>
    <dbReference type="NCBI Taxonomy" id="22666"/>
    <lineage>
        <taxon>Eukaryota</taxon>
        <taxon>Viridiplantae</taxon>
        <taxon>Streptophyta</taxon>
        <taxon>Embryophyta</taxon>
        <taxon>Tracheophyta</taxon>
        <taxon>Spermatophyta</taxon>
        <taxon>Magnoliopsida</taxon>
        <taxon>eudicotyledons</taxon>
        <taxon>Gunneridae</taxon>
        <taxon>Pentapetalae</taxon>
        <taxon>rosids</taxon>
        <taxon>malvids</taxon>
        <taxon>Myrtales</taxon>
        <taxon>Lythraceae</taxon>
        <taxon>Trapa</taxon>
    </lineage>
</organism>
<reference evidence="1 2" key="1">
    <citation type="journal article" date="2023" name="Hortic Res">
        <title>Pangenome of water caltrop reveals structural variations and asymmetric subgenome divergence after allopolyploidization.</title>
        <authorList>
            <person name="Zhang X."/>
            <person name="Chen Y."/>
            <person name="Wang L."/>
            <person name="Yuan Y."/>
            <person name="Fang M."/>
            <person name="Shi L."/>
            <person name="Lu R."/>
            <person name="Comes H.P."/>
            <person name="Ma Y."/>
            <person name="Chen Y."/>
            <person name="Huang G."/>
            <person name="Zhou Y."/>
            <person name="Zheng Z."/>
            <person name="Qiu Y."/>
        </authorList>
    </citation>
    <scope>NUCLEOTIDE SEQUENCE [LARGE SCALE GENOMIC DNA]</scope>
    <source>
        <strain evidence="1">F231</strain>
    </source>
</reference>
<dbReference type="Gene3D" id="3.30.420.40">
    <property type="match status" value="1"/>
</dbReference>
<name>A0AAN7QHD9_TRANT</name>
<dbReference type="InterPro" id="IPR043129">
    <property type="entry name" value="ATPase_NBD"/>
</dbReference>
<proteinExistence type="predicted"/>
<comment type="caution">
    <text evidence="1">The sequence shown here is derived from an EMBL/GenBank/DDBJ whole genome shotgun (WGS) entry which is preliminary data.</text>
</comment>